<dbReference type="PANTHER" id="PTHR48094">
    <property type="entry name" value="PROTEIN/NUCLEIC ACID DEGLYCASE DJ-1-RELATED"/>
    <property type="match status" value="1"/>
</dbReference>
<dbReference type="InterPro" id="IPR002818">
    <property type="entry name" value="DJ-1/PfpI"/>
</dbReference>
<feature type="domain" description="DJ-1/PfpI" evidence="2">
    <location>
        <begin position="76"/>
        <end position="136"/>
    </location>
</feature>
<dbReference type="GO" id="GO:1903189">
    <property type="term" value="P:glyoxal metabolic process"/>
    <property type="evidence" value="ECO:0007669"/>
    <property type="project" value="TreeGrafter"/>
</dbReference>
<name>A0AA39RUP5_ACESA</name>
<dbReference type="InterPro" id="IPR029062">
    <property type="entry name" value="Class_I_gatase-like"/>
</dbReference>
<dbReference type="EMBL" id="JAUESC010000384">
    <property type="protein sequence ID" value="KAK0580582.1"/>
    <property type="molecule type" value="Genomic_DNA"/>
</dbReference>
<keyword evidence="4" id="KW-1185">Reference proteome</keyword>
<dbReference type="SUPFAM" id="SSF52317">
    <property type="entry name" value="Class I glutamine amidotransferase-like"/>
    <property type="match status" value="1"/>
</dbReference>
<reference evidence="3" key="1">
    <citation type="journal article" date="2022" name="Plant J.">
        <title>Strategies of tolerance reflected in two North American maple genomes.</title>
        <authorList>
            <person name="McEvoy S.L."/>
            <person name="Sezen U.U."/>
            <person name="Trouern-Trend A."/>
            <person name="McMahon S.M."/>
            <person name="Schaberg P.G."/>
            <person name="Yang J."/>
            <person name="Wegrzyn J.L."/>
            <person name="Swenson N.G."/>
        </authorList>
    </citation>
    <scope>NUCLEOTIDE SEQUENCE</scope>
    <source>
        <strain evidence="3">NS2018</strain>
    </source>
</reference>
<dbReference type="AlphaFoldDB" id="A0AA39RUP5"/>
<reference evidence="3" key="2">
    <citation type="submission" date="2023-06" db="EMBL/GenBank/DDBJ databases">
        <authorList>
            <person name="Swenson N.G."/>
            <person name="Wegrzyn J.L."/>
            <person name="Mcevoy S.L."/>
        </authorList>
    </citation>
    <scope>NUCLEOTIDE SEQUENCE</scope>
    <source>
        <strain evidence="3">NS2018</strain>
        <tissue evidence="3">Leaf</tissue>
    </source>
</reference>
<comment type="caution">
    <text evidence="3">The sequence shown here is derived from an EMBL/GenBank/DDBJ whole genome shotgun (WGS) entry which is preliminary data.</text>
</comment>
<protein>
    <recommendedName>
        <fullName evidence="2">DJ-1/PfpI domain-containing protein</fullName>
    </recommendedName>
</protein>
<keyword evidence="1" id="KW-0472">Membrane</keyword>
<accession>A0AA39RUP5</accession>
<proteinExistence type="predicted"/>
<evidence type="ECO:0000313" key="4">
    <source>
        <dbReference type="Proteomes" id="UP001168877"/>
    </source>
</evidence>
<gene>
    <name evidence="3" type="ORF">LWI29_003755</name>
</gene>
<keyword evidence="1" id="KW-0812">Transmembrane</keyword>
<dbReference type="Gene3D" id="3.40.50.880">
    <property type="match status" value="2"/>
</dbReference>
<evidence type="ECO:0000256" key="1">
    <source>
        <dbReference type="SAM" id="Phobius"/>
    </source>
</evidence>
<feature type="domain" description="DJ-1/PfpI" evidence="2">
    <location>
        <begin position="144"/>
        <end position="212"/>
    </location>
</feature>
<dbReference type="PANTHER" id="PTHR48094:SF7">
    <property type="entry name" value="PROTEIN DJ-1 HOMOLOG C"/>
    <property type="match status" value="1"/>
</dbReference>
<dbReference type="GO" id="GO:0005737">
    <property type="term" value="C:cytoplasm"/>
    <property type="evidence" value="ECO:0007669"/>
    <property type="project" value="TreeGrafter"/>
</dbReference>
<keyword evidence="1" id="KW-1133">Transmembrane helix</keyword>
<evidence type="ECO:0000313" key="3">
    <source>
        <dbReference type="EMBL" id="KAK0580582.1"/>
    </source>
</evidence>
<dbReference type="InterPro" id="IPR050325">
    <property type="entry name" value="Prot/Nucl_acid_deglycase"/>
</dbReference>
<evidence type="ECO:0000259" key="2">
    <source>
        <dbReference type="Pfam" id="PF01965"/>
    </source>
</evidence>
<dbReference type="Proteomes" id="UP001168877">
    <property type="component" value="Unassembled WGS sequence"/>
</dbReference>
<dbReference type="Pfam" id="PF01965">
    <property type="entry name" value="DJ-1_PfpI"/>
    <property type="match status" value="2"/>
</dbReference>
<organism evidence="3 4">
    <name type="scientific">Acer saccharum</name>
    <name type="common">Sugar maple</name>
    <dbReference type="NCBI Taxonomy" id="4024"/>
    <lineage>
        <taxon>Eukaryota</taxon>
        <taxon>Viridiplantae</taxon>
        <taxon>Streptophyta</taxon>
        <taxon>Embryophyta</taxon>
        <taxon>Tracheophyta</taxon>
        <taxon>Spermatophyta</taxon>
        <taxon>Magnoliopsida</taxon>
        <taxon>eudicotyledons</taxon>
        <taxon>Gunneridae</taxon>
        <taxon>Pentapetalae</taxon>
        <taxon>rosids</taxon>
        <taxon>malvids</taxon>
        <taxon>Sapindales</taxon>
        <taxon>Sapindaceae</taxon>
        <taxon>Hippocastanoideae</taxon>
        <taxon>Acereae</taxon>
        <taxon>Acer</taxon>
    </lineage>
</organism>
<sequence>MESVSSSFLSIFYSQNLSFKALFILHLPSLSLLPLLLLLLLLLHSREAHPLKSALQNPPKSSFNNTHFNNQFCPSKKVLVPIGLGTEEMEAVILIGVLRRAGADVTVASVEPQLEIEAYGGTRLVADTSISTCCDQVSTLLHCRKHAEDKRLYGAICAAPAVTLLPWGLTRRKQITCHPAFIDKLSTFWAVKSNIQVSGELTTSRGPGTSLSLLCA</sequence>
<feature type="transmembrane region" description="Helical" evidence="1">
    <location>
        <begin position="20"/>
        <end position="43"/>
    </location>
</feature>